<dbReference type="Pfam" id="PF02810">
    <property type="entry name" value="SEC-C"/>
    <property type="match status" value="1"/>
</dbReference>
<dbReference type="EMBL" id="MPIN01000015">
    <property type="protein sequence ID" value="OJH35316.1"/>
    <property type="molecule type" value="Genomic_DNA"/>
</dbReference>
<dbReference type="Gene3D" id="3.10.450.50">
    <property type="match status" value="1"/>
</dbReference>
<name>A0A1L9AZB1_9BACT</name>
<dbReference type="OrthoDB" id="9816539at2"/>
<gene>
    <name evidence="1" type="ORF">BON30_40190</name>
</gene>
<organism evidence="1 2">
    <name type="scientific">Cystobacter ferrugineus</name>
    <dbReference type="NCBI Taxonomy" id="83449"/>
    <lineage>
        <taxon>Bacteria</taxon>
        <taxon>Pseudomonadati</taxon>
        <taxon>Myxococcota</taxon>
        <taxon>Myxococcia</taxon>
        <taxon>Myxococcales</taxon>
        <taxon>Cystobacterineae</taxon>
        <taxon>Archangiaceae</taxon>
        <taxon>Cystobacter</taxon>
    </lineage>
</organism>
<protein>
    <submittedName>
        <fullName evidence="1">Zinc chelation protein SecC</fullName>
    </submittedName>
</protein>
<dbReference type="InterPro" id="IPR004027">
    <property type="entry name" value="SEC_C_motif"/>
</dbReference>
<accession>A0A1L9AZB1</accession>
<comment type="caution">
    <text evidence="1">The sequence shown here is derived from an EMBL/GenBank/DDBJ whole genome shotgun (WGS) entry which is preliminary data.</text>
</comment>
<dbReference type="RefSeq" id="WP_071903892.1">
    <property type="nucleotide sequence ID" value="NZ_MPIN01000015.1"/>
</dbReference>
<reference evidence="2" key="1">
    <citation type="submission" date="2016-11" db="EMBL/GenBank/DDBJ databases">
        <authorList>
            <person name="Shukria A."/>
            <person name="Stevens D.C."/>
        </authorList>
    </citation>
    <scope>NUCLEOTIDE SEQUENCE [LARGE SCALE GENOMIC DNA]</scope>
    <source>
        <strain evidence="2">Cbfe23</strain>
    </source>
</reference>
<evidence type="ECO:0000313" key="1">
    <source>
        <dbReference type="EMBL" id="OJH35316.1"/>
    </source>
</evidence>
<sequence length="428" mass="47318">MSRQKPGRNEPCPCGSGKKYKVCHAAEDRAREAAAPPPPSRHPLAGDLQAAMELLRGEDLSRVSSTLEHLGKLLAEWGPVPSLRFDAERFHAHVSRQLDELTEAVERDPAQARHMLRLSTVRELGTRAFLEKLRATLLARATTAGLSAEDRQALCLGALLASTPKDGRVRAEDRPVLDVLFNVQWREWGNQHGQKLAAGLEAQDTDLPEEAREALRKASEGEMEALVKYVESDPGLAARIAQEARERATRVEALMRQPNTPSLLAPEEQVWLTAVLWEPLSALKSPDMDAKTRSAAVVTFLGAVRKALDADKDFLTHLLERVRTRARDTTLDDAARAFFTEAAVAFEAEPVRMVLAAILTSRAEPEARSAEEQVVRADLEAKTRWTAEDLEPYRALLASMNLPAATERIHRAQEWLRAHPIELPPAGA</sequence>
<reference evidence="1 2" key="2">
    <citation type="submission" date="2016-12" db="EMBL/GenBank/DDBJ databases">
        <title>Draft Genome Sequence of Cystobacter ferrugineus Strain Cbfe23.</title>
        <authorList>
            <person name="Akbar S."/>
            <person name="Dowd S.E."/>
            <person name="Stevens D.C."/>
        </authorList>
    </citation>
    <scope>NUCLEOTIDE SEQUENCE [LARGE SCALE GENOMIC DNA]</scope>
    <source>
        <strain evidence="1 2">Cbfe23</strain>
    </source>
</reference>
<dbReference type="Proteomes" id="UP000182229">
    <property type="component" value="Unassembled WGS sequence"/>
</dbReference>
<dbReference type="STRING" id="83449.BON30_40190"/>
<dbReference type="AlphaFoldDB" id="A0A1L9AZB1"/>
<dbReference type="SUPFAM" id="SSF103642">
    <property type="entry name" value="Sec-C motif"/>
    <property type="match status" value="1"/>
</dbReference>
<keyword evidence="2" id="KW-1185">Reference proteome</keyword>
<proteinExistence type="predicted"/>
<evidence type="ECO:0000313" key="2">
    <source>
        <dbReference type="Proteomes" id="UP000182229"/>
    </source>
</evidence>